<keyword evidence="5 8" id="KW-1133">Transmembrane helix</keyword>
<keyword evidence="3" id="KW-0808">Transferase</keyword>
<evidence type="ECO:0000256" key="4">
    <source>
        <dbReference type="ARBA" id="ARBA00022692"/>
    </source>
</evidence>
<dbReference type="GO" id="GO:0016758">
    <property type="term" value="F:hexosyltransferase activity"/>
    <property type="evidence" value="ECO:0007669"/>
    <property type="project" value="InterPro"/>
</dbReference>
<comment type="similarity">
    <text evidence="7">Belongs to the glycosyltransferase 87 family.</text>
</comment>
<accession>A0A327KQG8</accession>
<dbReference type="InterPro" id="IPR018584">
    <property type="entry name" value="GT87"/>
</dbReference>
<keyword evidence="10" id="KW-1185">Reference proteome</keyword>
<feature type="transmembrane region" description="Helical" evidence="8">
    <location>
        <begin position="30"/>
        <end position="49"/>
    </location>
</feature>
<name>A0A327KQG8_9BRAD</name>
<evidence type="ECO:0000313" key="9">
    <source>
        <dbReference type="EMBL" id="RAI41170.1"/>
    </source>
</evidence>
<dbReference type="Pfam" id="PF09594">
    <property type="entry name" value="GT87"/>
    <property type="match status" value="1"/>
</dbReference>
<evidence type="ECO:0008006" key="11">
    <source>
        <dbReference type="Google" id="ProtNLM"/>
    </source>
</evidence>
<evidence type="ECO:0000256" key="8">
    <source>
        <dbReference type="SAM" id="Phobius"/>
    </source>
</evidence>
<proteinExistence type="inferred from homology"/>
<evidence type="ECO:0000256" key="1">
    <source>
        <dbReference type="ARBA" id="ARBA00004651"/>
    </source>
</evidence>
<dbReference type="AlphaFoldDB" id="A0A327KQG8"/>
<comment type="caution">
    <text evidence="9">The sequence shown here is derived from an EMBL/GenBank/DDBJ whole genome shotgun (WGS) entry which is preliminary data.</text>
</comment>
<dbReference type="Proteomes" id="UP000249130">
    <property type="component" value="Unassembled WGS sequence"/>
</dbReference>
<evidence type="ECO:0000256" key="2">
    <source>
        <dbReference type="ARBA" id="ARBA00022475"/>
    </source>
</evidence>
<sequence>MLARFDREGAMGLAARVASGDWLTRERVRLWALALLGFSTLALVAVAVTSNGWTDWQGRPLGTDFSCFWTAGLLVLDGHPARAFDNEALFALQRATFGPETPFYGWLYPPFFLLVAGLLATLPYPVALGLWLAVTVGLYVWAMRAILRGADGGTTGQGAWRPTSTLDPMWLLLVLAFPGVFVTLGHGQNGFLTAALFGGALAILDRRPLLAGVLLGLLVYKPQFGPLIPLALLAGGRWRTVAAAGTTVLALFGVTLALLGPEPWQAFLAGLGGTRAEVLEQGSAGWHKLHGVFAWTRLWGGSTGLAYGLHAIVALATAGAVVWAWRAPVRPPLRAALLLIGALAVAPHSHDYDLMLLAPAMAFLITDGVRHGFARGEKSLLALVFVMPLFTRAVAEHMLVPVGTLVTLALLITTVRRCSMTLGPVAAHGSATRPETLETPAPT</sequence>
<comment type="subcellular location">
    <subcellularLocation>
        <location evidence="1">Cell membrane</location>
        <topology evidence="1">Multi-pass membrane protein</topology>
    </subcellularLocation>
</comment>
<feature type="transmembrane region" description="Helical" evidence="8">
    <location>
        <begin position="241"/>
        <end position="259"/>
    </location>
</feature>
<dbReference type="EMBL" id="NPEX01000200">
    <property type="protein sequence ID" value="RAI41170.1"/>
    <property type="molecule type" value="Genomic_DNA"/>
</dbReference>
<feature type="transmembrane region" description="Helical" evidence="8">
    <location>
        <begin position="305"/>
        <end position="325"/>
    </location>
</feature>
<evidence type="ECO:0000256" key="7">
    <source>
        <dbReference type="ARBA" id="ARBA00024033"/>
    </source>
</evidence>
<keyword evidence="2" id="KW-1003">Cell membrane</keyword>
<evidence type="ECO:0000256" key="6">
    <source>
        <dbReference type="ARBA" id="ARBA00023136"/>
    </source>
</evidence>
<keyword evidence="4 8" id="KW-0812">Transmembrane</keyword>
<feature type="transmembrane region" description="Helical" evidence="8">
    <location>
        <begin position="380"/>
        <end position="412"/>
    </location>
</feature>
<evidence type="ECO:0000313" key="10">
    <source>
        <dbReference type="Proteomes" id="UP000249130"/>
    </source>
</evidence>
<feature type="transmembrane region" description="Helical" evidence="8">
    <location>
        <begin position="168"/>
        <end position="185"/>
    </location>
</feature>
<evidence type="ECO:0000256" key="5">
    <source>
        <dbReference type="ARBA" id="ARBA00022989"/>
    </source>
</evidence>
<protein>
    <recommendedName>
        <fullName evidence="11">DUF2029 domain-containing protein</fullName>
    </recommendedName>
</protein>
<dbReference type="OrthoDB" id="7679563at2"/>
<dbReference type="GO" id="GO:0005886">
    <property type="term" value="C:plasma membrane"/>
    <property type="evidence" value="ECO:0007669"/>
    <property type="project" value="UniProtKB-SubCell"/>
</dbReference>
<gene>
    <name evidence="9" type="ORF">CH341_22275</name>
</gene>
<evidence type="ECO:0000256" key="3">
    <source>
        <dbReference type="ARBA" id="ARBA00022679"/>
    </source>
</evidence>
<keyword evidence="6 8" id="KW-0472">Membrane</keyword>
<reference evidence="9 10" key="1">
    <citation type="submission" date="2017-07" db="EMBL/GenBank/DDBJ databases">
        <title>Draft Genome Sequences of Select Purple Nonsulfur Bacteria.</title>
        <authorList>
            <person name="Lasarre B."/>
            <person name="Mckinlay J.B."/>
        </authorList>
    </citation>
    <scope>NUCLEOTIDE SEQUENCE [LARGE SCALE GENOMIC DNA]</scope>
    <source>
        <strain evidence="9 10">DSM 5909</strain>
    </source>
</reference>
<organism evidence="9 10">
    <name type="scientific">Rhodoplanes roseus</name>
    <dbReference type="NCBI Taxonomy" id="29409"/>
    <lineage>
        <taxon>Bacteria</taxon>
        <taxon>Pseudomonadati</taxon>
        <taxon>Pseudomonadota</taxon>
        <taxon>Alphaproteobacteria</taxon>
        <taxon>Hyphomicrobiales</taxon>
        <taxon>Nitrobacteraceae</taxon>
        <taxon>Rhodoplanes</taxon>
    </lineage>
</organism>
<feature type="transmembrane region" description="Helical" evidence="8">
    <location>
        <begin position="332"/>
        <end position="348"/>
    </location>
</feature>